<comment type="subcellular location">
    <subcellularLocation>
        <location evidence="6">Cytoplasm</location>
    </subcellularLocation>
</comment>
<dbReference type="PANTHER" id="PTHR12532:SF6">
    <property type="entry name" value="TRANSCRIPTIONAL REGULATORY PROTEIN YEBC-RELATED"/>
    <property type="match status" value="1"/>
</dbReference>
<dbReference type="NCBIfam" id="NF001030">
    <property type="entry name" value="PRK00110.1"/>
    <property type="match status" value="1"/>
</dbReference>
<keyword evidence="2 6" id="KW-0963">Cytoplasm</keyword>
<dbReference type="Proteomes" id="UP000477311">
    <property type="component" value="Unassembled WGS sequence"/>
</dbReference>
<keyword evidence="3 6" id="KW-0805">Transcription regulation</keyword>
<dbReference type="AlphaFoldDB" id="A0A6M1RNF9"/>
<reference evidence="9 10" key="1">
    <citation type="submission" date="2020-02" db="EMBL/GenBank/DDBJ databases">
        <title>Draft genome sequence of Limisphaera ngatamarikiensis NGM72.4T, a thermophilic Verrucomicrobia grouped in subdivision 3.</title>
        <authorList>
            <person name="Carere C.R."/>
            <person name="Steen J."/>
            <person name="Hugenholtz P."/>
            <person name="Stott M.B."/>
        </authorList>
    </citation>
    <scope>NUCLEOTIDE SEQUENCE [LARGE SCALE GENOMIC DNA]</scope>
    <source>
        <strain evidence="9 10">NGM72.4</strain>
    </source>
</reference>
<dbReference type="InterPro" id="IPR026564">
    <property type="entry name" value="Transcrip_reg_TACO1-like_dom3"/>
</dbReference>
<feature type="domain" description="TACO1/YebC-like second and third" evidence="7">
    <location>
        <begin position="82"/>
        <end position="238"/>
    </location>
</feature>
<dbReference type="Pfam" id="PF01709">
    <property type="entry name" value="Transcrip_reg"/>
    <property type="match status" value="1"/>
</dbReference>
<dbReference type="GO" id="GO:0005829">
    <property type="term" value="C:cytosol"/>
    <property type="evidence" value="ECO:0007669"/>
    <property type="project" value="TreeGrafter"/>
</dbReference>
<evidence type="ECO:0000256" key="4">
    <source>
        <dbReference type="ARBA" id="ARBA00023125"/>
    </source>
</evidence>
<evidence type="ECO:0000256" key="3">
    <source>
        <dbReference type="ARBA" id="ARBA00023015"/>
    </source>
</evidence>
<dbReference type="FunFam" id="3.30.70.980:FF:000002">
    <property type="entry name" value="Probable transcriptional regulatory protein YebC"/>
    <property type="match status" value="1"/>
</dbReference>
<dbReference type="InterPro" id="IPR002876">
    <property type="entry name" value="Transcrip_reg_TACO1-like"/>
</dbReference>
<dbReference type="InterPro" id="IPR048300">
    <property type="entry name" value="TACO1_YebC-like_2nd/3rd_dom"/>
</dbReference>
<dbReference type="EMBL" id="JAAKYA010000051">
    <property type="protein sequence ID" value="NGO39213.1"/>
    <property type="molecule type" value="Genomic_DNA"/>
</dbReference>
<dbReference type="GO" id="GO:0003677">
    <property type="term" value="F:DNA binding"/>
    <property type="evidence" value="ECO:0007669"/>
    <property type="project" value="UniProtKB-UniRule"/>
</dbReference>
<dbReference type="GO" id="GO:0006355">
    <property type="term" value="P:regulation of DNA-templated transcription"/>
    <property type="evidence" value="ECO:0007669"/>
    <property type="project" value="UniProtKB-UniRule"/>
</dbReference>
<dbReference type="FunFam" id="1.10.10.200:FF:000002">
    <property type="entry name" value="Probable transcriptional regulatory protein CLM62_37755"/>
    <property type="match status" value="1"/>
</dbReference>
<dbReference type="Pfam" id="PF20772">
    <property type="entry name" value="TACO1_YebC_N"/>
    <property type="match status" value="1"/>
</dbReference>
<evidence type="ECO:0000256" key="2">
    <source>
        <dbReference type="ARBA" id="ARBA00022490"/>
    </source>
</evidence>
<comment type="similarity">
    <text evidence="1 6">Belongs to the TACO1 family.</text>
</comment>
<dbReference type="HAMAP" id="MF_00693">
    <property type="entry name" value="Transcrip_reg_TACO1"/>
    <property type="match status" value="1"/>
</dbReference>
<dbReference type="PANTHER" id="PTHR12532">
    <property type="entry name" value="TRANSLATIONAL ACTIVATOR OF CYTOCHROME C OXIDASE 1"/>
    <property type="match status" value="1"/>
</dbReference>
<accession>A0A6M1RNF9</accession>
<protein>
    <recommendedName>
        <fullName evidence="6">Probable transcriptional regulatory protein G4L39_07350</fullName>
    </recommendedName>
</protein>
<evidence type="ECO:0000313" key="10">
    <source>
        <dbReference type="Proteomes" id="UP000477311"/>
    </source>
</evidence>
<evidence type="ECO:0000259" key="7">
    <source>
        <dbReference type="Pfam" id="PF01709"/>
    </source>
</evidence>
<evidence type="ECO:0000259" key="8">
    <source>
        <dbReference type="Pfam" id="PF20772"/>
    </source>
</evidence>
<gene>
    <name evidence="9" type="ORF">G4L39_07350</name>
</gene>
<dbReference type="InterPro" id="IPR029072">
    <property type="entry name" value="YebC-like"/>
</dbReference>
<keyword evidence="5 6" id="KW-0804">Transcription</keyword>
<proteinExistence type="inferred from homology"/>
<comment type="caution">
    <text evidence="9">The sequence shown here is derived from an EMBL/GenBank/DDBJ whole genome shotgun (WGS) entry which is preliminary data.</text>
</comment>
<dbReference type="InterPro" id="IPR017856">
    <property type="entry name" value="Integrase-like_N"/>
</dbReference>
<dbReference type="NCBIfam" id="TIGR01033">
    <property type="entry name" value="YebC/PmpR family DNA-binding transcriptional regulator"/>
    <property type="match status" value="1"/>
</dbReference>
<evidence type="ECO:0000256" key="1">
    <source>
        <dbReference type="ARBA" id="ARBA00008724"/>
    </source>
</evidence>
<feature type="domain" description="TACO1/YebC-like N-terminal" evidence="8">
    <location>
        <begin position="5"/>
        <end position="75"/>
    </location>
</feature>
<organism evidence="9 10">
    <name type="scientific">Limisphaera ngatamarikiensis</name>
    <dbReference type="NCBI Taxonomy" id="1324935"/>
    <lineage>
        <taxon>Bacteria</taxon>
        <taxon>Pseudomonadati</taxon>
        <taxon>Verrucomicrobiota</taxon>
        <taxon>Verrucomicrobiia</taxon>
        <taxon>Limisphaerales</taxon>
        <taxon>Limisphaeraceae</taxon>
        <taxon>Limisphaera</taxon>
    </lineage>
</organism>
<dbReference type="SUPFAM" id="SSF75625">
    <property type="entry name" value="YebC-like"/>
    <property type="match status" value="1"/>
</dbReference>
<evidence type="ECO:0000313" key="9">
    <source>
        <dbReference type="EMBL" id="NGO39213.1"/>
    </source>
</evidence>
<evidence type="ECO:0000256" key="5">
    <source>
        <dbReference type="ARBA" id="ARBA00023163"/>
    </source>
</evidence>
<dbReference type="RefSeq" id="WP_165107095.1">
    <property type="nucleotide sequence ID" value="NZ_JAAKYA010000051.1"/>
</dbReference>
<dbReference type="Gene3D" id="1.10.10.200">
    <property type="match status" value="1"/>
</dbReference>
<evidence type="ECO:0000256" key="6">
    <source>
        <dbReference type="HAMAP-Rule" id="MF_00693"/>
    </source>
</evidence>
<dbReference type="Gene3D" id="3.30.70.980">
    <property type="match status" value="2"/>
</dbReference>
<sequence>MAGHSKWAKVKHFKGALDAKKGKLFSKLAREIMIAAKQGGGDPEMNPRLRMVLLKCRAANMPKENIERAIARATGAGDAGNYEEITYEIYAPHGVALLVPVSTDNRNRTAAEIRSIVTRNGGSMATTGAVSHLFQRKGQIIVARENAQEDVLMEIALEAGAEDFRADEQGYEIITEPSKFEAVHRALEQRGIKCEVAEVTELPITTVPLQDPEAVAAVNRLIEALEDHDDVKEVYSNAEFLN</sequence>
<dbReference type="InterPro" id="IPR049083">
    <property type="entry name" value="TACO1_YebC_N"/>
</dbReference>
<name>A0A6M1RNF9_9BACT</name>
<dbReference type="NCBIfam" id="NF009044">
    <property type="entry name" value="PRK12378.1"/>
    <property type="match status" value="1"/>
</dbReference>
<keyword evidence="10" id="KW-1185">Reference proteome</keyword>
<keyword evidence="4 6" id="KW-0238">DNA-binding</keyword>